<dbReference type="PANTHER" id="PTHR42648:SF28">
    <property type="entry name" value="TRANSPOSON-ENCODED PROTEIN WITH RIBONUCLEASE H-LIKE AND RETROVIRUS ZINC FINGER-LIKE DOMAINS"/>
    <property type="match status" value="1"/>
</dbReference>
<dbReference type="Pfam" id="PF00098">
    <property type="entry name" value="zf-CCHC"/>
    <property type="match status" value="1"/>
</dbReference>
<dbReference type="Pfam" id="PF00665">
    <property type="entry name" value="rve"/>
    <property type="match status" value="1"/>
</dbReference>
<dbReference type="Proteomes" id="UP000285301">
    <property type="component" value="Unassembled WGS sequence"/>
</dbReference>
<dbReference type="InterPro" id="IPR025724">
    <property type="entry name" value="GAG-pre-integrase_dom"/>
</dbReference>
<evidence type="ECO:0000256" key="3">
    <source>
        <dbReference type="ARBA" id="ARBA00022750"/>
    </source>
</evidence>
<feature type="non-terminal residue" evidence="8">
    <location>
        <position position="986"/>
    </location>
</feature>
<dbReference type="SUPFAM" id="SSF53098">
    <property type="entry name" value="Ribonuclease H-like"/>
    <property type="match status" value="1"/>
</dbReference>
<dbReference type="Gene3D" id="3.30.420.10">
    <property type="entry name" value="Ribonuclease H-like superfamily/Ribonuclease H"/>
    <property type="match status" value="1"/>
</dbReference>
<dbReference type="InterPro" id="IPR013103">
    <property type="entry name" value="RVT_2"/>
</dbReference>
<keyword evidence="4" id="KW-0378">Hydrolase</keyword>
<dbReference type="Pfam" id="PF13976">
    <property type="entry name" value="gag_pre-integrs"/>
    <property type="match status" value="1"/>
</dbReference>
<sequence length="986" mass="113418">KEAFRRQNVEKRKCFNCGKVGHLKKDCRHLKREQSANKANIRKDNNESQGALEQEFCFITSTAENGYWCIDSGCTRHMSSFRECIEEFENIEPIDIYLADDTVVTATGKGIVKLTLENGCIGKLTDVLYVPDLGQSLFSVSKATSLGWKVAFENESCSLSFKGKVLLKAKKSGNLYLFRSNYKETANKESGKETIQLWHHRLGHVSNEKIKQLANNDLLSINTCEKDVLCESCVKGKTTRKPFPKKSDSMTKEVLELVHSDVCGPMQTNTVSGRRYFVTFIDYYSRYTETYLLFNKSEAFEMFIEYKNKVEKSTGKQIKVFRSDNGTEYTCKRFEEYFVKNGIVHQYTAPYTPQQNGVAERKNRTLVEMARSMLFCAQMNKNFWGEAIVTATYIQNSCPNKALNGKTPYELWFEKRPSLKHMRVFGCEAFVHVPDEKRRKWDPKAIKCIFLGYESNVKAFRLLQLGTNKVIISRDVVFNENSIFKQTDFEKIFELKSKSYGETNSIDLSHEKSEIEYEEQKSIKTVGVSEPVINISDKRRSQRVNKGKPPERYGNLVSYGKLAESAYTASEPSSWKEAIVCNHSEMWIEAAKEEIDSLLKNETWELCELPKGKEVIGCKWVFKVKEDEKGNIKRYKARLVAKGYTQKYGIDFEETFAPVAKFTTIRTLLTIAAMMDLEIKQMGVKTAFLYGEMQEEAYMEQPEGFVIPGKEHLVCKLRKSIYGLKQAPRMWNSTIHKFFIKNGFKQCQSDWCLYVQTVEKVLFVLIYVDDLIIASSNTQAIEKLKNDMSKIFSMTDLGELNYFLGIEIIRIREKKSILLSQKRYIMRLLKRFHMQESKPAITPIEFGYKFQEKSEEKSQNEKIPYREIVGSLMYAMVCTRRDIAASVGILSRYMNNFTHSHFKAAKRVLRYLNGTRDFALMLKPENEALIGYSDADWGGNTDDRKSTSGYLFQLGGSSLSWNSKKQQTVALSSTEAEYMALSTATQ</sequence>
<dbReference type="InterPro" id="IPR012337">
    <property type="entry name" value="RNaseH-like_sf"/>
</dbReference>
<name>A0A3S3NIE3_9ACAR</name>
<dbReference type="InterPro" id="IPR054722">
    <property type="entry name" value="PolX-like_BBD"/>
</dbReference>
<keyword evidence="1" id="KW-0645">Protease</keyword>
<evidence type="ECO:0008006" key="10">
    <source>
        <dbReference type="Google" id="ProtNLM"/>
    </source>
</evidence>
<feature type="domain" description="Integrase catalytic" evidence="7">
    <location>
        <begin position="240"/>
        <end position="416"/>
    </location>
</feature>
<dbReference type="GO" id="GO:0003676">
    <property type="term" value="F:nucleic acid binding"/>
    <property type="evidence" value="ECO:0007669"/>
    <property type="project" value="InterPro"/>
</dbReference>
<evidence type="ECO:0000259" key="6">
    <source>
        <dbReference type="PROSITE" id="PS50158"/>
    </source>
</evidence>
<evidence type="ECO:0000256" key="5">
    <source>
        <dbReference type="PROSITE-ProRule" id="PRU00047"/>
    </source>
</evidence>
<dbReference type="OrthoDB" id="6516490at2759"/>
<dbReference type="PANTHER" id="PTHR42648">
    <property type="entry name" value="TRANSPOSASE, PUTATIVE-RELATED"/>
    <property type="match status" value="1"/>
</dbReference>
<dbReference type="PROSITE" id="PS50994">
    <property type="entry name" value="INTEGRASE"/>
    <property type="match status" value="1"/>
</dbReference>
<dbReference type="InterPro" id="IPR036875">
    <property type="entry name" value="Znf_CCHC_sf"/>
</dbReference>
<evidence type="ECO:0000313" key="9">
    <source>
        <dbReference type="Proteomes" id="UP000285301"/>
    </source>
</evidence>
<dbReference type="PROSITE" id="PS50158">
    <property type="entry name" value="ZF_CCHC"/>
    <property type="match status" value="1"/>
</dbReference>
<dbReference type="EMBL" id="NCKU01012701">
    <property type="protein sequence ID" value="RWS00004.1"/>
    <property type="molecule type" value="Genomic_DNA"/>
</dbReference>
<dbReference type="GO" id="GO:0006508">
    <property type="term" value="P:proteolysis"/>
    <property type="evidence" value="ECO:0007669"/>
    <property type="project" value="UniProtKB-KW"/>
</dbReference>
<dbReference type="CDD" id="cd09272">
    <property type="entry name" value="RNase_HI_RT_Ty1"/>
    <property type="match status" value="1"/>
</dbReference>
<dbReference type="SUPFAM" id="SSF57756">
    <property type="entry name" value="Retrovirus zinc finger-like domains"/>
    <property type="match status" value="1"/>
</dbReference>
<evidence type="ECO:0000256" key="1">
    <source>
        <dbReference type="ARBA" id="ARBA00022670"/>
    </source>
</evidence>
<protein>
    <recommendedName>
        <fullName evidence="10">Retrovirus-related Pol polyprotein from transposon TNT 1-94</fullName>
    </recommendedName>
</protein>
<dbReference type="GO" id="GO:0071897">
    <property type="term" value="P:DNA biosynthetic process"/>
    <property type="evidence" value="ECO:0007669"/>
    <property type="project" value="UniProtKB-ARBA"/>
</dbReference>
<keyword evidence="5" id="KW-0862">Zinc</keyword>
<dbReference type="Pfam" id="PF22936">
    <property type="entry name" value="Pol_BBD"/>
    <property type="match status" value="1"/>
</dbReference>
<keyword evidence="2" id="KW-0479">Metal-binding</keyword>
<dbReference type="InterPro" id="IPR043502">
    <property type="entry name" value="DNA/RNA_pol_sf"/>
</dbReference>
<dbReference type="AlphaFoldDB" id="A0A3S3NIE3"/>
<dbReference type="GO" id="GO:0004190">
    <property type="term" value="F:aspartic-type endopeptidase activity"/>
    <property type="evidence" value="ECO:0007669"/>
    <property type="project" value="UniProtKB-KW"/>
</dbReference>
<keyword evidence="3" id="KW-0064">Aspartyl protease</keyword>
<gene>
    <name evidence="8" type="ORF">B4U79_11210</name>
</gene>
<dbReference type="InterPro" id="IPR001584">
    <property type="entry name" value="Integrase_cat-core"/>
</dbReference>
<evidence type="ECO:0000259" key="7">
    <source>
        <dbReference type="PROSITE" id="PS50994"/>
    </source>
</evidence>
<feature type="domain" description="CCHC-type" evidence="6">
    <location>
        <begin position="12"/>
        <end position="28"/>
    </location>
</feature>
<feature type="non-terminal residue" evidence="8">
    <location>
        <position position="1"/>
    </location>
</feature>
<dbReference type="GO" id="GO:0015074">
    <property type="term" value="P:DNA integration"/>
    <property type="evidence" value="ECO:0007669"/>
    <property type="project" value="InterPro"/>
</dbReference>
<accession>A0A3S3NIE3</accession>
<dbReference type="STRING" id="1965070.A0A3S3NIE3"/>
<evidence type="ECO:0000256" key="4">
    <source>
        <dbReference type="ARBA" id="ARBA00022801"/>
    </source>
</evidence>
<reference evidence="8 9" key="1">
    <citation type="journal article" date="2018" name="Gigascience">
        <title>Genomes of trombidid mites reveal novel predicted allergens and laterally-transferred genes associated with secondary metabolism.</title>
        <authorList>
            <person name="Dong X."/>
            <person name="Chaisiri K."/>
            <person name="Xia D."/>
            <person name="Armstrong S.D."/>
            <person name="Fang Y."/>
            <person name="Donnelly M.J."/>
            <person name="Kadowaki T."/>
            <person name="McGarry J.W."/>
            <person name="Darby A.C."/>
            <person name="Makepeace B.L."/>
        </authorList>
    </citation>
    <scope>NUCLEOTIDE SEQUENCE [LARGE SCALE GENOMIC DNA]</scope>
    <source>
        <strain evidence="8">UoL-WK</strain>
    </source>
</reference>
<keyword evidence="5" id="KW-0863">Zinc-finger</keyword>
<dbReference type="SUPFAM" id="SSF56672">
    <property type="entry name" value="DNA/RNA polymerases"/>
    <property type="match status" value="1"/>
</dbReference>
<dbReference type="InterPro" id="IPR039537">
    <property type="entry name" value="Retrotran_Ty1/copia-like"/>
</dbReference>
<comment type="caution">
    <text evidence="8">The sequence shown here is derived from an EMBL/GenBank/DDBJ whole genome shotgun (WGS) entry which is preliminary data.</text>
</comment>
<dbReference type="InterPro" id="IPR001878">
    <property type="entry name" value="Znf_CCHC"/>
</dbReference>
<dbReference type="GO" id="GO:0008270">
    <property type="term" value="F:zinc ion binding"/>
    <property type="evidence" value="ECO:0007669"/>
    <property type="project" value="UniProtKB-KW"/>
</dbReference>
<organism evidence="8 9">
    <name type="scientific">Dinothrombium tinctorium</name>
    <dbReference type="NCBI Taxonomy" id="1965070"/>
    <lineage>
        <taxon>Eukaryota</taxon>
        <taxon>Metazoa</taxon>
        <taxon>Ecdysozoa</taxon>
        <taxon>Arthropoda</taxon>
        <taxon>Chelicerata</taxon>
        <taxon>Arachnida</taxon>
        <taxon>Acari</taxon>
        <taxon>Acariformes</taxon>
        <taxon>Trombidiformes</taxon>
        <taxon>Prostigmata</taxon>
        <taxon>Anystina</taxon>
        <taxon>Parasitengona</taxon>
        <taxon>Trombidioidea</taxon>
        <taxon>Trombidiidae</taxon>
        <taxon>Dinothrombium</taxon>
    </lineage>
</organism>
<dbReference type="Gene3D" id="4.10.60.10">
    <property type="entry name" value="Zinc finger, CCHC-type"/>
    <property type="match status" value="1"/>
</dbReference>
<dbReference type="InterPro" id="IPR057670">
    <property type="entry name" value="SH3_retrovirus"/>
</dbReference>
<evidence type="ECO:0000313" key="8">
    <source>
        <dbReference type="EMBL" id="RWS00004.1"/>
    </source>
</evidence>
<dbReference type="InterPro" id="IPR036397">
    <property type="entry name" value="RNaseH_sf"/>
</dbReference>
<evidence type="ECO:0000256" key="2">
    <source>
        <dbReference type="ARBA" id="ARBA00022723"/>
    </source>
</evidence>
<dbReference type="Pfam" id="PF25597">
    <property type="entry name" value="SH3_retrovirus"/>
    <property type="match status" value="1"/>
</dbReference>
<dbReference type="SMART" id="SM00343">
    <property type="entry name" value="ZnF_C2HC"/>
    <property type="match status" value="1"/>
</dbReference>
<dbReference type="GO" id="GO:0042575">
    <property type="term" value="C:DNA polymerase complex"/>
    <property type="evidence" value="ECO:0007669"/>
    <property type="project" value="UniProtKB-ARBA"/>
</dbReference>
<keyword evidence="9" id="KW-1185">Reference proteome</keyword>
<dbReference type="Pfam" id="PF07727">
    <property type="entry name" value="RVT_2"/>
    <property type="match status" value="1"/>
</dbReference>
<proteinExistence type="predicted"/>